<gene>
    <name evidence="1" type="ORF">NS220_18975</name>
</gene>
<evidence type="ECO:0000313" key="1">
    <source>
        <dbReference type="EMBL" id="KTR83218.1"/>
    </source>
</evidence>
<organism evidence="1 2">
    <name type="scientific">Microbacterium testaceum</name>
    <name type="common">Aureobacterium testaceum</name>
    <name type="synonym">Brevibacterium testaceum</name>
    <dbReference type="NCBI Taxonomy" id="2033"/>
    <lineage>
        <taxon>Bacteria</taxon>
        <taxon>Bacillati</taxon>
        <taxon>Actinomycetota</taxon>
        <taxon>Actinomycetes</taxon>
        <taxon>Micrococcales</taxon>
        <taxon>Microbacteriaceae</taxon>
        <taxon>Microbacterium</taxon>
    </lineage>
</organism>
<feature type="non-terminal residue" evidence="1">
    <location>
        <position position="77"/>
    </location>
</feature>
<evidence type="ECO:0000313" key="2">
    <source>
        <dbReference type="Proteomes" id="UP000075025"/>
    </source>
</evidence>
<dbReference type="Proteomes" id="UP000075025">
    <property type="component" value="Unassembled WGS sequence"/>
</dbReference>
<dbReference type="PATRIC" id="fig|2033.6.peg.1896"/>
<protein>
    <submittedName>
        <fullName evidence="1">Geranylgeranyl pyrophosphate synthase</fullName>
    </submittedName>
</protein>
<reference evidence="1 2" key="1">
    <citation type="journal article" date="2016" name="Front. Microbiol.">
        <title>Genomic Resource of Rice Seed Associated Bacteria.</title>
        <authorList>
            <person name="Midha S."/>
            <person name="Bansal K."/>
            <person name="Sharma S."/>
            <person name="Kumar N."/>
            <person name="Patil P.P."/>
            <person name="Chaudhry V."/>
            <person name="Patil P.B."/>
        </authorList>
    </citation>
    <scope>NUCLEOTIDE SEQUENCE [LARGE SCALE GENOMIC DNA]</scope>
    <source>
        <strain evidence="1 2">NS220</strain>
    </source>
</reference>
<name>A0A147EFJ1_MICTE</name>
<dbReference type="AlphaFoldDB" id="A0A147EFJ1"/>
<accession>A0A147EFJ1</accession>
<dbReference type="InterPro" id="IPR008949">
    <property type="entry name" value="Isoprenoid_synthase_dom_sf"/>
</dbReference>
<comment type="caution">
    <text evidence="1">The sequence shown here is derived from an EMBL/GenBank/DDBJ whole genome shotgun (WGS) entry which is preliminary data.</text>
</comment>
<proteinExistence type="predicted"/>
<dbReference type="EMBL" id="LDRT01000264">
    <property type="protein sequence ID" value="KTR83218.1"/>
    <property type="molecule type" value="Genomic_DNA"/>
</dbReference>
<dbReference type="Gene3D" id="1.10.600.10">
    <property type="entry name" value="Farnesyl Diphosphate Synthase"/>
    <property type="match status" value="1"/>
</dbReference>
<sequence length="77" mass="7998">MATSPEPIEAVSQRLDKFLSEQLSYASSLGPEAETMSRAGAASLRGGKRLRARFCLTGWRAVAESSVAGAVAPTTAA</sequence>